<keyword evidence="5 7" id="KW-0012">Acyltransferase</keyword>
<dbReference type="GO" id="GO:0009245">
    <property type="term" value="P:lipid A biosynthetic process"/>
    <property type="evidence" value="ECO:0007669"/>
    <property type="project" value="UniProtKB-KW"/>
</dbReference>
<dbReference type="GO" id="GO:0008780">
    <property type="term" value="F:acyl-[acyl-carrier-protein]-UDP-N-acetylglucosamine O-acyltransferase activity"/>
    <property type="evidence" value="ECO:0007669"/>
    <property type="project" value="UniProtKB-EC"/>
</dbReference>
<dbReference type="EC" id="2.3.1.129" evidence="7"/>
<evidence type="ECO:0000259" key="6">
    <source>
        <dbReference type="Pfam" id="PF13720"/>
    </source>
</evidence>
<dbReference type="SUPFAM" id="SSF51161">
    <property type="entry name" value="Trimeric LpxA-like enzymes"/>
    <property type="match status" value="1"/>
</dbReference>
<dbReference type="Gene3D" id="1.20.1180.10">
    <property type="entry name" value="Udp N-acetylglucosamine O-acyltransferase, C-terminal domain"/>
    <property type="match status" value="1"/>
</dbReference>
<dbReference type="Proteomes" id="UP000712007">
    <property type="component" value="Unassembled WGS sequence"/>
</dbReference>
<proteinExistence type="predicted"/>
<evidence type="ECO:0000256" key="5">
    <source>
        <dbReference type="ARBA" id="ARBA00023315"/>
    </source>
</evidence>
<protein>
    <submittedName>
        <fullName evidence="7">Acyl-ACP--UDP-N-acetylglucosamine O-acyltransferase</fullName>
        <ecNumber evidence="7">2.3.1.129</ecNumber>
    </submittedName>
</protein>
<evidence type="ECO:0000256" key="1">
    <source>
        <dbReference type="ARBA" id="ARBA00022516"/>
    </source>
</evidence>
<keyword evidence="1" id="KW-0444">Lipid biosynthesis</keyword>
<feature type="domain" description="UDP N-acetylglucosamine O-acyltransferase C-terminal" evidence="6">
    <location>
        <begin position="175"/>
        <end position="255"/>
    </location>
</feature>
<comment type="caution">
    <text evidence="7">The sequence shown here is derived from an EMBL/GenBank/DDBJ whole genome shotgun (WGS) entry which is preliminary data.</text>
</comment>
<dbReference type="InterPro" id="IPR029098">
    <property type="entry name" value="Acetyltransf_C"/>
</dbReference>
<dbReference type="GO" id="GO:0016020">
    <property type="term" value="C:membrane"/>
    <property type="evidence" value="ECO:0007669"/>
    <property type="project" value="GOC"/>
</dbReference>
<organism evidence="7 8">
    <name type="scientific">Candidatus Aphodosoma intestinipullorum</name>
    <dbReference type="NCBI Taxonomy" id="2840674"/>
    <lineage>
        <taxon>Bacteria</taxon>
        <taxon>Pseudomonadati</taxon>
        <taxon>Bacteroidota</taxon>
        <taxon>Bacteroidia</taxon>
        <taxon>Bacteroidales</taxon>
        <taxon>Candidatus Aphodosoma</taxon>
    </lineage>
</organism>
<dbReference type="InterPro" id="IPR010137">
    <property type="entry name" value="Lipid_A_LpxA"/>
</dbReference>
<reference evidence="7" key="2">
    <citation type="journal article" date="2021" name="PeerJ">
        <title>Extensive microbial diversity within the chicken gut microbiome revealed by metagenomics and culture.</title>
        <authorList>
            <person name="Gilroy R."/>
            <person name="Ravi A."/>
            <person name="Getino M."/>
            <person name="Pursley I."/>
            <person name="Horton D.L."/>
            <person name="Alikhan N.F."/>
            <person name="Baker D."/>
            <person name="Gharbi K."/>
            <person name="Hall N."/>
            <person name="Watson M."/>
            <person name="Adriaenssens E.M."/>
            <person name="Foster-Nyarko E."/>
            <person name="Jarju S."/>
            <person name="Secka A."/>
            <person name="Antonio M."/>
            <person name="Oren A."/>
            <person name="Chaudhuri R.R."/>
            <person name="La Ragione R."/>
            <person name="Hildebrand F."/>
            <person name="Pallen M.J."/>
        </authorList>
    </citation>
    <scope>NUCLEOTIDE SEQUENCE</scope>
    <source>
        <strain evidence="7">3924</strain>
    </source>
</reference>
<dbReference type="Pfam" id="PF00132">
    <property type="entry name" value="Hexapep"/>
    <property type="match status" value="2"/>
</dbReference>
<dbReference type="NCBIfam" id="NF003657">
    <property type="entry name" value="PRK05289.1"/>
    <property type="match status" value="1"/>
</dbReference>
<dbReference type="Gene3D" id="2.160.10.10">
    <property type="entry name" value="Hexapeptide repeat proteins"/>
    <property type="match status" value="1"/>
</dbReference>
<accession>A0A940DKP3</accession>
<dbReference type="EMBL" id="JADIMV010000044">
    <property type="protein sequence ID" value="MBO8439482.1"/>
    <property type="molecule type" value="Genomic_DNA"/>
</dbReference>
<sequence>MTNQQPLAYIHPEARLAGGVTVDPFASIYEDVEIGEGTHIMGNAVILPGSRIGKNCTVFPGAVIGAIPQDLKFRGEKTYVYIGDNTVIRECATVHRGTAARGKTVIGNNCLIMAYCHVAHDCVLGNNIIMSNATQLAGEVDIDDYAVIGGGTLVHQFSRIGCHSMIQGGTKVNKDVPPYAIAAREPIAFAGINVVGLRRRGFSEEQVETVQGVYRMLFNSGLNNSDAMEKIVAEMPQTAERDTVVEFVKSSPRGILKGNAK</sequence>
<gene>
    <name evidence="7" type="primary">lpxA</name>
    <name evidence="7" type="ORF">IAC51_02410</name>
</gene>
<dbReference type="InterPro" id="IPR001451">
    <property type="entry name" value="Hexapep"/>
</dbReference>
<dbReference type="PANTHER" id="PTHR43480">
    <property type="entry name" value="ACYL-[ACYL-CARRIER-PROTEIN]--UDP-N-ACETYLGLUCOSAMINE O-ACYLTRANSFERASE"/>
    <property type="match status" value="1"/>
</dbReference>
<evidence type="ECO:0000256" key="3">
    <source>
        <dbReference type="ARBA" id="ARBA00022679"/>
    </source>
</evidence>
<name>A0A940DKP3_9BACT</name>
<dbReference type="CDD" id="cd03351">
    <property type="entry name" value="LbH_UDP-GlcNAc_AT"/>
    <property type="match status" value="1"/>
</dbReference>
<dbReference type="InterPro" id="IPR037157">
    <property type="entry name" value="Acetyltransf_C_sf"/>
</dbReference>
<evidence type="ECO:0000313" key="8">
    <source>
        <dbReference type="Proteomes" id="UP000712007"/>
    </source>
</evidence>
<dbReference type="PIRSF" id="PIRSF000456">
    <property type="entry name" value="UDP-GlcNAc_acltr"/>
    <property type="match status" value="1"/>
</dbReference>
<evidence type="ECO:0000256" key="4">
    <source>
        <dbReference type="ARBA" id="ARBA00023098"/>
    </source>
</evidence>
<dbReference type="NCBIfam" id="TIGR01852">
    <property type="entry name" value="lipid_A_lpxA"/>
    <property type="match status" value="1"/>
</dbReference>
<evidence type="ECO:0000313" key="7">
    <source>
        <dbReference type="EMBL" id="MBO8439482.1"/>
    </source>
</evidence>
<dbReference type="InterPro" id="IPR011004">
    <property type="entry name" value="Trimer_LpxA-like_sf"/>
</dbReference>
<keyword evidence="3 7" id="KW-0808">Transferase</keyword>
<dbReference type="AlphaFoldDB" id="A0A940DKP3"/>
<evidence type="ECO:0000256" key="2">
    <source>
        <dbReference type="ARBA" id="ARBA00022556"/>
    </source>
</evidence>
<dbReference type="PANTHER" id="PTHR43480:SF1">
    <property type="entry name" value="ACYL-[ACYL-CARRIER-PROTEIN]--UDP-N-ACETYLGLUCOSAMINE O-ACYLTRANSFERASE, MITOCHONDRIAL-RELATED"/>
    <property type="match status" value="1"/>
</dbReference>
<dbReference type="Pfam" id="PF13720">
    <property type="entry name" value="Acetyltransf_11"/>
    <property type="match status" value="1"/>
</dbReference>
<reference evidence="7" key="1">
    <citation type="submission" date="2020-10" db="EMBL/GenBank/DDBJ databases">
        <authorList>
            <person name="Gilroy R."/>
        </authorList>
    </citation>
    <scope>NUCLEOTIDE SEQUENCE</scope>
    <source>
        <strain evidence="7">3924</strain>
    </source>
</reference>
<keyword evidence="2" id="KW-0441">Lipid A biosynthesis</keyword>
<keyword evidence="4" id="KW-0443">Lipid metabolism</keyword>